<organism evidence="6 7">
    <name type="scientific">Oscillibacter valericigenes</name>
    <dbReference type="NCBI Taxonomy" id="351091"/>
    <lineage>
        <taxon>Bacteria</taxon>
        <taxon>Bacillati</taxon>
        <taxon>Bacillota</taxon>
        <taxon>Clostridia</taxon>
        <taxon>Eubacteriales</taxon>
        <taxon>Oscillospiraceae</taxon>
        <taxon>Oscillibacter</taxon>
    </lineage>
</organism>
<feature type="domain" description="Periplasmic binding protein" evidence="5">
    <location>
        <begin position="50"/>
        <end position="305"/>
    </location>
</feature>
<sequence length="335" mass="34132">MKKFFALLLALVMSLSLVACGGGDDATTDDTTDDATNEETGGETTNDYKISVVLKTLSSEYWGYVKAGCDAAAAELGVEVSVVGPGAESDIEGQVAQIEQQIGAGCDAIICAPNDAGAAANALQAALDQGIPVLSVDTDVGIEGQTTFVGTSNVDAAYEGGKWAIGQAGDGAKAVIIYGQEGDNTSNMRREGYQKACDEAGVEVLAALSGQNTTDGATKTMEDMLSAHPGEIDIVLCHNDDTAIGAMNACKNAGVSDVIIVGFDGNASAVDLILAGDLIKATVAQQPYEMGYQAVEAAVEVLNGGTVESVINAPVEVVTAENGQAYLDNLASMQG</sequence>
<evidence type="ECO:0000256" key="2">
    <source>
        <dbReference type="ARBA" id="ARBA00007639"/>
    </source>
</evidence>
<proteinExistence type="inferred from homology"/>
<keyword evidence="7" id="KW-1185">Reference proteome</keyword>
<feature type="signal peptide" evidence="4">
    <location>
        <begin position="1"/>
        <end position="21"/>
    </location>
</feature>
<evidence type="ECO:0000256" key="4">
    <source>
        <dbReference type="SAM" id="SignalP"/>
    </source>
</evidence>
<comment type="subcellular location">
    <subcellularLocation>
        <location evidence="1">Cell envelope</location>
    </subcellularLocation>
</comment>
<protein>
    <submittedName>
        <fullName evidence="6">Sugar ABC transporter substrate-binding protein</fullName>
    </submittedName>
</protein>
<dbReference type="InterPro" id="IPR028082">
    <property type="entry name" value="Peripla_BP_I"/>
</dbReference>
<evidence type="ECO:0000313" key="6">
    <source>
        <dbReference type="EMBL" id="MBM6851673.1"/>
    </source>
</evidence>
<evidence type="ECO:0000259" key="5">
    <source>
        <dbReference type="Pfam" id="PF13407"/>
    </source>
</evidence>
<gene>
    <name evidence="6" type="ORF">H9X91_09525</name>
</gene>
<dbReference type="PANTHER" id="PTHR46847">
    <property type="entry name" value="D-ALLOSE-BINDING PERIPLASMIC PROTEIN-RELATED"/>
    <property type="match status" value="1"/>
</dbReference>
<comment type="caution">
    <text evidence="6">The sequence shown here is derived from an EMBL/GenBank/DDBJ whole genome shotgun (WGS) entry which is preliminary data.</text>
</comment>
<dbReference type="Proteomes" id="UP000719500">
    <property type="component" value="Unassembled WGS sequence"/>
</dbReference>
<feature type="chain" id="PRO_5045087780" evidence="4">
    <location>
        <begin position="22"/>
        <end position="335"/>
    </location>
</feature>
<dbReference type="RefSeq" id="WP_204804624.1">
    <property type="nucleotide sequence ID" value="NZ_JACSNS010000011.1"/>
</dbReference>
<accession>A0ABS2FX98</accession>
<dbReference type="Gene3D" id="3.40.50.2300">
    <property type="match status" value="2"/>
</dbReference>
<comment type="similarity">
    <text evidence="2">Belongs to the bacterial solute-binding protein 2 family.</text>
</comment>
<evidence type="ECO:0000256" key="1">
    <source>
        <dbReference type="ARBA" id="ARBA00004196"/>
    </source>
</evidence>
<reference evidence="6 7" key="1">
    <citation type="journal article" date="2021" name="Sci. Rep.">
        <title>The distribution of antibiotic resistance genes in chicken gut microbiota commensals.</title>
        <authorList>
            <person name="Juricova H."/>
            <person name="Matiasovicova J."/>
            <person name="Kubasova T."/>
            <person name="Cejkova D."/>
            <person name="Rychlik I."/>
        </authorList>
    </citation>
    <scope>NUCLEOTIDE SEQUENCE [LARGE SCALE GENOMIC DNA]</scope>
    <source>
        <strain evidence="6 7">An411</strain>
    </source>
</reference>
<evidence type="ECO:0000313" key="7">
    <source>
        <dbReference type="Proteomes" id="UP000719500"/>
    </source>
</evidence>
<keyword evidence="3 4" id="KW-0732">Signal</keyword>
<dbReference type="SUPFAM" id="SSF53822">
    <property type="entry name" value="Periplasmic binding protein-like I"/>
    <property type="match status" value="1"/>
</dbReference>
<evidence type="ECO:0000256" key="3">
    <source>
        <dbReference type="ARBA" id="ARBA00022729"/>
    </source>
</evidence>
<name>A0ABS2FX98_9FIRM</name>
<dbReference type="PANTHER" id="PTHR46847:SF1">
    <property type="entry name" value="D-ALLOSE-BINDING PERIPLASMIC PROTEIN-RELATED"/>
    <property type="match status" value="1"/>
</dbReference>
<dbReference type="PROSITE" id="PS51257">
    <property type="entry name" value="PROKAR_LIPOPROTEIN"/>
    <property type="match status" value="1"/>
</dbReference>
<dbReference type="CDD" id="cd01536">
    <property type="entry name" value="PBP1_ABC_sugar_binding-like"/>
    <property type="match status" value="1"/>
</dbReference>
<dbReference type="Pfam" id="PF13407">
    <property type="entry name" value="Peripla_BP_4"/>
    <property type="match status" value="1"/>
</dbReference>
<dbReference type="InterPro" id="IPR025997">
    <property type="entry name" value="SBP_2_dom"/>
</dbReference>
<dbReference type="EMBL" id="JACSNX010000014">
    <property type="protein sequence ID" value="MBM6851673.1"/>
    <property type="molecule type" value="Genomic_DNA"/>
</dbReference>